<keyword evidence="1 2" id="KW-0413">Isomerase</keyword>
<dbReference type="PIRSF" id="PIRSF036628">
    <property type="entry name" value="IolB"/>
    <property type="match status" value="1"/>
</dbReference>
<protein>
    <submittedName>
        <fullName evidence="2">5-deoxy-glucuronate isomerase</fullName>
        <ecNumber evidence="2">5.3.1.30</ecNumber>
    </submittedName>
</protein>
<dbReference type="PANTHER" id="PTHR39193:SF1">
    <property type="entry name" value="5-DEOXY-GLUCURONATE ISOMERASE"/>
    <property type="match status" value="1"/>
</dbReference>
<dbReference type="EC" id="5.3.1.30" evidence="2"/>
<dbReference type="InterPro" id="IPR024203">
    <property type="entry name" value="Deoxy-glucuronate_isom_IolB"/>
</dbReference>
<dbReference type="InterPro" id="IPR021120">
    <property type="entry name" value="KduI/IolB_isomerase"/>
</dbReference>
<dbReference type="EMBL" id="JBGBDC010000002">
    <property type="protein sequence ID" value="MEY2250495.1"/>
    <property type="molecule type" value="Genomic_DNA"/>
</dbReference>
<accession>A0ABV4AZE9</accession>
<comment type="caution">
    <text evidence="2">The sequence shown here is derived from an EMBL/GenBank/DDBJ whole genome shotgun (WGS) entry which is preliminary data.</text>
</comment>
<proteinExistence type="predicted"/>
<gene>
    <name evidence="2" type="primary">iolB</name>
    <name evidence="2" type="ORF">AB7A72_05740</name>
</gene>
<organism evidence="2 3">
    <name type="scientific">Comamonas sediminis</name>
    <dbReference type="NCBI Taxonomy" id="1783360"/>
    <lineage>
        <taxon>Bacteria</taxon>
        <taxon>Pseudomonadati</taxon>
        <taxon>Pseudomonadota</taxon>
        <taxon>Betaproteobacteria</taxon>
        <taxon>Burkholderiales</taxon>
        <taxon>Comamonadaceae</taxon>
        <taxon>Comamonas</taxon>
    </lineage>
</organism>
<dbReference type="Proteomes" id="UP001562178">
    <property type="component" value="Unassembled WGS sequence"/>
</dbReference>
<sequence>MAHSPLLIKAASARTIVDVTPQRAGWSYVGFKVLRLKKGDTECISTEARELCIVVLTGTVNMEVDAQCYAQLGIRDSVFEPVSPAAVYAPGRAQVRIEAVRDAEVALCSAPAGADQREAFVLDSAAMGRSLRGKGSNSRQVCDILPHDDPRAAHLLVVEVLTPAGHASSYPPHRHERDALPEETLLEETYYHRLDPPQGFAFQRVYTDDRSLDEAMAVENHDTVMVPRGYHPVVAPHGYDLYYLNVMAGPSRYWKFKNDPAHAWMLQPDAQDRLANKRR</sequence>
<dbReference type="PANTHER" id="PTHR39193">
    <property type="entry name" value="5-DEOXY-GLUCURONATE ISOMERASE"/>
    <property type="match status" value="1"/>
</dbReference>
<name>A0ABV4AZE9_9BURK</name>
<keyword evidence="3" id="KW-1185">Reference proteome</keyword>
<dbReference type="GO" id="GO:0102482">
    <property type="term" value="F:5-deoxy-D-glucuronate isomerase activity"/>
    <property type="evidence" value="ECO:0007669"/>
    <property type="project" value="UniProtKB-EC"/>
</dbReference>
<dbReference type="NCBIfam" id="TIGR04378">
    <property type="entry name" value="myo_inos_iolB"/>
    <property type="match status" value="1"/>
</dbReference>
<dbReference type="Pfam" id="PF04962">
    <property type="entry name" value="KduI"/>
    <property type="match status" value="1"/>
</dbReference>
<evidence type="ECO:0000256" key="1">
    <source>
        <dbReference type="ARBA" id="ARBA00023235"/>
    </source>
</evidence>
<dbReference type="Gene3D" id="2.60.120.10">
    <property type="entry name" value="Jelly Rolls"/>
    <property type="match status" value="2"/>
</dbReference>
<dbReference type="RefSeq" id="WP_369459290.1">
    <property type="nucleotide sequence ID" value="NZ_JBGBDC010000002.1"/>
</dbReference>
<dbReference type="SUPFAM" id="SSF51182">
    <property type="entry name" value="RmlC-like cupins"/>
    <property type="match status" value="1"/>
</dbReference>
<reference evidence="2 3" key="1">
    <citation type="journal article" date="2016" name="Int. J. Syst. Evol. Microbiol.">
        <title>Description of Comamonas sediminis sp. nov., isolated from lagoon sediments.</title>
        <authorList>
            <person name="Subhash Y."/>
            <person name="Bang J.J."/>
            <person name="You T.H."/>
            <person name="Lee S.S."/>
        </authorList>
    </citation>
    <scope>NUCLEOTIDE SEQUENCE [LARGE SCALE GENOMIC DNA]</scope>
    <source>
        <strain evidence="2 3">JCM 31169</strain>
    </source>
</reference>
<dbReference type="InterPro" id="IPR011051">
    <property type="entry name" value="RmlC_Cupin_sf"/>
</dbReference>
<evidence type="ECO:0000313" key="3">
    <source>
        <dbReference type="Proteomes" id="UP001562178"/>
    </source>
</evidence>
<dbReference type="InterPro" id="IPR014710">
    <property type="entry name" value="RmlC-like_jellyroll"/>
</dbReference>
<evidence type="ECO:0000313" key="2">
    <source>
        <dbReference type="EMBL" id="MEY2250495.1"/>
    </source>
</evidence>